<dbReference type="Gene3D" id="3.20.20.140">
    <property type="entry name" value="Metal-dependent hydrolases"/>
    <property type="match status" value="1"/>
</dbReference>
<evidence type="ECO:0000313" key="3">
    <source>
        <dbReference type="Proteomes" id="UP000267342"/>
    </source>
</evidence>
<dbReference type="InterPro" id="IPR032466">
    <property type="entry name" value="Metal_Hydrolase"/>
</dbReference>
<dbReference type="InterPro" id="IPR001130">
    <property type="entry name" value="TatD-like"/>
</dbReference>
<dbReference type="AlphaFoldDB" id="A0A348HF39"/>
<dbReference type="Pfam" id="PF01026">
    <property type="entry name" value="TatD_DNase"/>
    <property type="match status" value="1"/>
</dbReference>
<dbReference type="PANTHER" id="PTHR46124:SF3">
    <property type="entry name" value="HYDROLASE"/>
    <property type="match status" value="1"/>
</dbReference>
<reference evidence="2 3" key="1">
    <citation type="submission" date="2018-09" db="EMBL/GenBank/DDBJ databases">
        <title>Zymobacter palmae IAM14233 (=T109) whole genome analysis.</title>
        <authorList>
            <person name="Yanase H."/>
        </authorList>
    </citation>
    <scope>NUCLEOTIDE SEQUENCE [LARGE SCALE GENOMIC DNA]</scope>
    <source>
        <strain evidence="2 3">IAM14233</strain>
    </source>
</reference>
<dbReference type="SUPFAM" id="SSF51556">
    <property type="entry name" value="Metallo-dependent hydrolases"/>
    <property type="match status" value="1"/>
</dbReference>
<dbReference type="GO" id="GO:0046872">
    <property type="term" value="F:metal ion binding"/>
    <property type="evidence" value="ECO:0007669"/>
    <property type="project" value="UniProtKB-KW"/>
</dbReference>
<gene>
    <name evidence="2" type="ORF">ZBT109_1481</name>
</gene>
<dbReference type="KEGG" id="zpl:ZBT109_1481"/>
<feature type="binding site" evidence="1">
    <location>
        <position position="14"/>
    </location>
    <ligand>
        <name>a divalent metal cation</name>
        <dbReference type="ChEBI" id="CHEBI:60240"/>
        <label>1</label>
    </ligand>
</feature>
<name>A0A348HF39_9GAMM</name>
<evidence type="ECO:0000256" key="1">
    <source>
        <dbReference type="PIRSR" id="PIRSR005902-1"/>
    </source>
</evidence>
<feature type="binding site" evidence="1">
    <location>
        <position position="166"/>
    </location>
    <ligand>
        <name>a divalent metal cation</name>
        <dbReference type="ChEBI" id="CHEBI:60240"/>
        <label>2</label>
    </ligand>
</feature>
<dbReference type="EMBL" id="AP018933">
    <property type="protein sequence ID" value="BBG30241.1"/>
    <property type="molecule type" value="Genomic_DNA"/>
</dbReference>
<accession>A0A348HF39</accession>
<sequence length="270" mass="30596">MDDQSHMTAYHDHHCHLDAVAFDDDRDDVVARARALGVTRCTLAATVREHWPRVIETAHRYGFDYQLGLHPYFMDQHRLEGAGHDIDALADLLAEFPRDQALVGIGECGVDKRFPETLKQQWALFEAQLQLAKAYRLPVVIHCVRLYDEVAKRLRELQLPAGGIVHGFIGSVQQAQRFVALGFRVGIGGAITWPRNERLRRVVAALPAEAIALESDAPDMPLWWPETQRPQWLRSHNGRDRNEPCMVARLAEQVAALQAGNEARHPRFPE</sequence>
<feature type="binding site" evidence="1">
    <location>
        <position position="216"/>
    </location>
    <ligand>
        <name>a divalent metal cation</name>
        <dbReference type="ChEBI" id="CHEBI:60240"/>
        <label>1</label>
    </ligand>
</feature>
<dbReference type="STRING" id="1123510.GCA_000620025_00478"/>
<dbReference type="GO" id="GO:0005829">
    <property type="term" value="C:cytosol"/>
    <property type="evidence" value="ECO:0007669"/>
    <property type="project" value="TreeGrafter"/>
</dbReference>
<dbReference type="GO" id="GO:0016788">
    <property type="term" value="F:hydrolase activity, acting on ester bonds"/>
    <property type="evidence" value="ECO:0007669"/>
    <property type="project" value="InterPro"/>
</dbReference>
<proteinExistence type="predicted"/>
<dbReference type="PANTHER" id="PTHR46124">
    <property type="entry name" value="D-AMINOACYL-TRNA DEACYLASE"/>
    <property type="match status" value="1"/>
</dbReference>
<evidence type="ECO:0000313" key="2">
    <source>
        <dbReference type="EMBL" id="BBG30241.1"/>
    </source>
</evidence>
<feature type="binding site" evidence="1">
    <location>
        <position position="16"/>
    </location>
    <ligand>
        <name>a divalent metal cation</name>
        <dbReference type="ChEBI" id="CHEBI:60240"/>
        <label>1</label>
    </ligand>
</feature>
<dbReference type="RefSeq" id="WP_027705817.1">
    <property type="nucleotide sequence ID" value="NZ_AP018933.1"/>
</dbReference>
<dbReference type="PIRSF" id="PIRSF005902">
    <property type="entry name" value="DNase_TatD"/>
    <property type="match status" value="1"/>
</dbReference>
<dbReference type="CDD" id="cd01310">
    <property type="entry name" value="TatD_DNAse"/>
    <property type="match status" value="1"/>
</dbReference>
<feature type="binding site" evidence="1">
    <location>
        <position position="107"/>
    </location>
    <ligand>
        <name>a divalent metal cation</name>
        <dbReference type="ChEBI" id="CHEBI:60240"/>
        <label>1</label>
    </ligand>
</feature>
<keyword evidence="3" id="KW-1185">Reference proteome</keyword>
<dbReference type="Proteomes" id="UP000267342">
    <property type="component" value="Chromosome"/>
</dbReference>
<feature type="binding site" evidence="1">
    <location>
        <position position="142"/>
    </location>
    <ligand>
        <name>a divalent metal cation</name>
        <dbReference type="ChEBI" id="CHEBI:60240"/>
        <label>2</label>
    </ligand>
</feature>
<organism evidence="2 3">
    <name type="scientific">Zymobacter palmae</name>
    <dbReference type="NCBI Taxonomy" id="33074"/>
    <lineage>
        <taxon>Bacteria</taxon>
        <taxon>Pseudomonadati</taxon>
        <taxon>Pseudomonadota</taxon>
        <taxon>Gammaproteobacteria</taxon>
        <taxon>Oceanospirillales</taxon>
        <taxon>Halomonadaceae</taxon>
        <taxon>Zymobacter group</taxon>
        <taxon>Zymobacter</taxon>
    </lineage>
</organism>
<protein>
    <submittedName>
        <fullName evidence="2">Mg-dependent DNase</fullName>
    </submittedName>
</protein>
<keyword evidence="1" id="KW-0479">Metal-binding</keyword>